<name>A0A0D9VV98_9ORYZ</name>
<protein>
    <submittedName>
        <fullName evidence="11">Uncharacterized protein</fullName>
    </submittedName>
</protein>
<dbReference type="PANTHER" id="PTHR10485:SF0">
    <property type="entry name" value="AT05822P-RELATED"/>
    <property type="match status" value="1"/>
</dbReference>
<dbReference type="AlphaFoldDB" id="A0A0D9VV98"/>
<evidence type="ECO:0000313" key="12">
    <source>
        <dbReference type="Proteomes" id="UP000032180"/>
    </source>
</evidence>
<evidence type="ECO:0000256" key="4">
    <source>
        <dbReference type="ARBA" id="ARBA00022692"/>
    </source>
</evidence>
<keyword evidence="10" id="KW-0472">Membrane</keyword>
<keyword evidence="5" id="KW-0999">Mitochondrion inner membrane</keyword>
<evidence type="ECO:0000256" key="6">
    <source>
        <dbReference type="ARBA" id="ARBA00022927"/>
    </source>
</evidence>
<keyword evidence="12" id="KW-1185">Reference proteome</keyword>
<reference evidence="11" key="3">
    <citation type="submission" date="2015-04" db="UniProtKB">
        <authorList>
            <consortium name="EnsemblPlants"/>
        </authorList>
    </citation>
    <scope>IDENTIFICATION</scope>
</reference>
<keyword evidence="6" id="KW-0653">Protein transport</keyword>
<evidence type="ECO:0000256" key="5">
    <source>
        <dbReference type="ARBA" id="ARBA00022792"/>
    </source>
</evidence>
<evidence type="ECO:0000256" key="3">
    <source>
        <dbReference type="ARBA" id="ARBA00022448"/>
    </source>
</evidence>
<dbReference type="STRING" id="77586.A0A0D9VV98"/>
<keyword evidence="9" id="KW-0496">Mitochondrion</keyword>
<organism evidence="11 12">
    <name type="scientific">Leersia perrieri</name>
    <dbReference type="NCBI Taxonomy" id="77586"/>
    <lineage>
        <taxon>Eukaryota</taxon>
        <taxon>Viridiplantae</taxon>
        <taxon>Streptophyta</taxon>
        <taxon>Embryophyta</taxon>
        <taxon>Tracheophyta</taxon>
        <taxon>Spermatophyta</taxon>
        <taxon>Magnoliopsida</taxon>
        <taxon>Liliopsida</taxon>
        <taxon>Poales</taxon>
        <taxon>Poaceae</taxon>
        <taxon>BOP clade</taxon>
        <taxon>Oryzoideae</taxon>
        <taxon>Oryzeae</taxon>
        <taxon>Oryzinae</taxon>
        <taxon>Leersia</taxon>
    </lineage>
</organism>
<keyword evidence="3" id="KW-0813">Transport</keyword>
<dbReference type="GO" id="GO:0030150">
    <property type="term" value="P:protein import into mitochondrial matrix"/>
    <property type="evidence" value="ECO:0007669"/>
    <property type="project" value="TreeGrafter"/>
</dbReference>
<keyword evidence="7" id="KW-1133">Transmembrane helix</keyword>
<keyword evidence="8" id="KW-0811">Translocation</keyword>
<evidence type="ECO:0000256" key="7">
    <source>
        <dbReference type="ARBA" id="ARBA00022989"/>
    </source>
</evidence>
<dbReference type="GO" id="GO:0005744">
    <property type="term" value="C:TIM23 mitochondrial import inner membrane translocase complex"/>
    <property type="evidence" value="ECO:0007669"/>
    <property type="project" value="TreeGrafter"/>
</dbReference>
<evidence type="ECO:0000256" key="1">
    <source>
        <dbReference type="ARBA" id="ARBA00004448"/>
    </source>
</evidence>
<sequence length="211" mass="21742">MAEREPCPDRILDDAGAAFGMGAVGGTVVHFVKGIYNSPNGSRLAGGSQAVHMSAAKVGGSFAVWGALFSSFDCAMVHARQKEDPWNSIIAGAATGGVLSLRQGLLASGRGFLVGASLLALIEGAGLVLNRTMSTLAPPGVDDPAAYYYYGGVPPSAAEDVSAPDSGPIGWVRGLFGRKEEKAADASVDHKVDVLDSFETPSPPIPSFDYK</sequence>
<dbReference type="HOGENOM" id="CLU_087811_0_0_1"/>
<reference evidence="12" key="2">
    <citation type="submission" date="2013-12" db="EMBL/GenBank/DDBJ databases">
        <authorList>
            <person name="Yu Y."/>
            <person name="Lee S."/>
            <person name="de Baynast K."/>
            <person name="Wissotski M."/>
            <person name="Liu L."/>
            <person name="Talag J."/>
            <person name="Goicoechea J."/>
            <person name="Angelova A."/>
            <person name="Jetty R."/>
            <person name="Kudrna D."/>
            <person name="Golser W."/>
            <person name="Rivera L."/>
            <person name="Zhang J."/>
            <person name="Wing R."/>
        </authorList>
    </citation>
    <scope>NUCLEOTIDE SEQUENCE</scope>
</reference>
<dbReference type="eggNOG" id="KOG1652">
    <property type="taxonomic scope" value="Eukaryota"/>
</dbReference>
<accession>A0A0D9VV98</accession>
<dbReference type="Pfam" id="PF02466">
    <property type="entry name" value="Tim17"/>
    <property type="match status" value="1"/>
</dbReference>
<evidence type="ECO:0000256" key="9">
    <source>
        <dbReference type="ARBA" id="ARBA00023128"/>
    </source>
</evidence>
<evidence type="ECO:0000256" key="8">
    <source>
        <dbReference type="ARBA" id="ARBA00023010"/>
    </source>
</evidence>
<keyword evidence="4" id="KW-0812">Transmembrane</keyword>
<proteinExistence type="inferred from homology"/>
<evidence type="ECO:0000256" key="10">
    <source>
        <dbReference type="ARBA" id="ARBA00023136"/>
    </source>
</evidence>
<dbReference type="Proteomes" id="UP000032180">
    <property type="component" value="Chromosome 3"/>
</dbReference>
<dbReference type="GO" id="GO:0008320">
    <property type="term" value="F:protein transmembrane transporter activity"/>
    <property type="evidence" value="ECO:0007669"/>
    <property type="project" value="TreeGrafter"/>
</dbReference>
<dbReference type="EnsemblPlants" id="LPERR03G18390.1">
    <property type="protein sequence ID" value="LPERR03G18390.1"/>
    <property type="gene ID" value="LPERR03G18390"/>
</dbReference>
<comment type="similarity">
    <text evidence="2">Belongs to the Tim17/Tim22/Tim23 family.</text>
</comment>
<evidence type="ECO:0000256" key="2">
    <source>
        <dbReference type="ARBA" id="ARBA00008444"/>
    </source>
</evidence>
<dbReference type="PANTHER" id="PTHR10485">
    <property type="entry name" value="MITOCHONDRIAL IMPORT INNER MEMBRANE TRANSLOCASE SUBUNIT TIM-17"/>
    <property type="match status" value="1"/>
</dbReference>
<dbReference type="Gramene" id="LPERR03G18390.1">
    <property type="protein sequence ID" value="LPERR03G18390.1"/>
    <property type="gene ID" value="LPERR03G18390"/>
</dbReference>
<comment type="subcellular location">
    <subcellularLocation>
        <location evidence="1">Mitochondrion inner membrane</location>
        <topology evidence="1">Multi-pass membrane protein</topology>
    </subcellularLocation>
</comment>
<reference evidence="11 12" key="1">
    <citation type="submission" date="2012-08" db="EMBL/GenBank/DDBJ databases">
        <title>Oryza genome evolution.</title>
        <authorList>
            <person name="Wing R.A."/>
        </authorList>
    </citation>
    <scope>NUCLEOTIDE SEQUENCE</scope>
</reference>
<evidence type="ECO:0000313" key="11">
    <source>
        <dbReference type="EnsemblPlants" id="LPERR03G18390.1"/>
    </source>
</evidence>